<sequence length="454" mass="51774">MKLTETDLALIEKYSRPGPRYTSYPPANHFREMADSSKLLMSTQESTDPLSLYFHLPFCETLCWFCGCHTITTLDRDRATDYLDLLEKEVTLFADQLKPERQAVQLHFGGGTPNFFSPGQLDRLTGIIERYFQFSNDAEKSVELDPRRLSPEHVAAFSRMGISRASFGVQDCDPAVQEAIHRIQPHEQNIVAMNLLREHGFKSVNIDLIYGLPRQSPESFAKTLDAVLELAPDRFAIFNYAHVPWMKPAQKILERYGLPSPQIKMELLQLCIEKLTSASYIYIGMDHFALPRDELVVAQESKTLQRNFQGYSTRAGVEICGFGISSISQSAGGYRQNIKDLPSYRKALDLARLPIAKGYLLTDEDKLRADVIMRLMCDLALDFDALSRKWEIDFREHFVDAITQLEEPAIDGLIHWTNCGFEVTSLGRLFIRNLAMCFDAYLEPSPTQRYSRTV</sequence>
<dbReference type="GO" id="GO:0046872">
    <property type="term" value="F:metal ion binding"/>
    <property type="evidence" value="ECO:0007669"/>
    <property type="project" value="UniProtKB-KW"/>
</dbReference>
<dbReference type="SFLD" id="SFLDS00029">
    <property type="entry name" value="Radical_SAM"/>
    <property type="match status" value="1"/>
</dbReference>
<evidence type="ECO:0000256" key="9">
    <source>
        <dbReference type="ARBA" id="ARBA00023002"/>
    </source>
</evidence>
<dbReference type="GO" id="GO:0051539">
    <property type="term" value="F:4 iron, 4 sulfur cluster binding"/>
    <property type="evidence" value="ECO:0007669"/>
    <property type="project" value="UniProtKB-KW"/>
</dbReference>
<dbReference type="SUPFAM" id="SSF102114">
    <property type="entry name" value="Radical SAM enzymes"/>
    <property type="match status" value="1"/>
</dbReference>
<keyword evidence="5 14" id="KW-0004">4Fe-4S</keyword>
<dbReference type="PROSITE" id="PS51918">
    <property type="entry name" value="RADICAL_SAM"/>
    <property type="match status" value="1"/>
</dbReference>
<keyword evidence="10 14" id="KW-0408">Iron</keyword>
<evidence type="ECO:0000256" key="5">
    <source>
        <dbReference type="ARBA" id="ARBA00022485"/>
    </source>
</evidence>
<evidence type="ECO:0000259" key="17">
    <source>
        <dbReference type="PROSITE" id="PS51918"/>
    </source>
</evidence>
<evidence type="ECO:0000256" key="4">
    <source>
        <dbReference type="ARBA" id="ARBA00011245"/>
    </source>
</evidence>
<evidence type="ECO:0000256" key="7">
    <source>
        <dbReference type="ARBA" id="ARBA00022691"/>
    </source>
</evidence>
<comment type="subcellular location">
    <subcellularLocation>
        <location evidence="1 14">Cytoplasm</location>
    </subcellularLocation>
</comment>
<organism evidence="18 19">
    <name type="scientific">Rubellicoccus peritrichatus</name>
    <dbReference type="NCBI Taxonomy" id="3080537"/>
    <lineage>
        <taxon>Bacteria</taxon>
        <taxon>Pseudomonadati</taxon>
        <taxon>Verrucomicrobiota</taxon>
        <taxon>Opitutia</taxon>
        <taxon>Puniceicoccales</taxon>
        <taxon>Cerasicoccaceae</taxon>
        <taxon>Rubellicoccus</taxon>
    </lineage>
</organism>
<dbReference type="Gene3D" id="3.20.20.70">
    <property type="entry name" value="Aldolase class I"/>
    <property type="match status" value="1"/>
</dbReference>
<dbReference type="InterPro" id="IPR010723">
    <property type="entry name" value="HemN_C"/>
</dbReference>
<keyword evidence="11 14" id="KW-0411">Iron-sulfur</keyword>
<evidence type="ECO:0000256" key="13">
    <source>
        <dbReference type="ARBA" id="ARBA00048321"/>
    </source>
</evidence>
<evidence type="ECO:0000313" key="18">
    <source>
        <dbReference type="EMBL" id="WOO40222.1"/>
    </source>
</evidence>
<feature type="binding site" evidence="15">
    <location>
        <position position="241"/>
    </location>
    <ligand>
        <name>S-adenosyl-L-methionine</name>
        <dbReference type="ChEBI" id="CHEBI:59789"/>
        <label>2</label>
    </ligand>
</feature>
<keyword evidence="8 14" id="KW-0479">Metal-binding</keyword>
<evidence type="ECO:0000256" key="10">
    <source>
        <dbReference type="ARBA" id="ARBA00023004"/>
    </source>
</evidence>
<dbReference type="NCBIfam" id="TIGR00538">
    <property type="entry name" value="hemN"/>
    <property type="match status" value="1"/>
</dbReference>
<dbReference type="GO" id="GO:0004109">
    <property type="term" value="F:coproporphyrinogen oxidase activity"/>
    <property type="evidence" value="ECO:0007669"/>
    <property type="project" value="InterPro"/>
</dbReference>
<gene>
    <name evidence="18" type="primary">hemN</name>
    <name evidence="18" type="ORF">RZN69_16500</name>
</gene>
<feature type="binding site" evidence="15">
    <location>
        <begin position="111"/>
        <end position="112"/>
    </location>
    <ligand>
        <name>S-adenosyl-L-methionine</name>
        <dbReference type="ChEBI" id="CHEBI:59789"/>
        <label>2</label>
    </ligand>
</feature>
<dbReference type="Proteomes" id="UP001304300">
    <property type="component" value="Chromosome"/>
</dbReference>
<dbReference type="AlphaFoldDB" id="A0AAQ3L9M9"/>
<feature type="binding site" evidence="15">
    <location>
        <position position="110"/>
    </location>
    <ligand>
        <name>S-adenosyl-L-methionine</name>
        <dbReference type="ChEBI" id="CHEBI:59789"/>
        <label>1</label>
    </ligand>
</feature>
<keyword evidence="6 14" id="KW-0963">Cytoplasm</keyword>
<feature type="binding site" evidence="15">
    <location>
        <position position="53"/>
    </location>
    <ligand>
        <name>S-adenosyl-L-methionine</name>
        <dbReference type="ChEBI" id="CHEBI:59789"/>
        <label>1</label>
    </ligand>
</feature>
<dbReference type="CDD" id="cd01335">
    <property type="entry name" value="Radical_SAM"/>
    <property type="match status" value="1"/>
</dbReference>
<dbReference type="GO" id="GO:0006782">
    <property type="term" value="P:protoporphyrinogen IX biosynthetic process"/>
    <property type="evidence" value="ECO:0007669"/>
    <property type="project" value="TreeGrafter"/>
</dbReference>
<proteinExistence type="inferred from homology"/>
<dbReference type="PANTHER" id="PTHR13932:SF6">
    <property type="entry name" value="OXYGEN-INDEPENDENT COPROPORPHYRINOGEN III OXIDASE"/>
    <property type="match status" value="1"/>
</dbReference>
<dbReference type="EMBL" id="CP136920">
    <property type="protein sequence ID" value="WOO40222.1"/>
    <property type="molecule type" value="Genomic_DNA"/>
</dbReference>
<dbReference type="GO" id="GO:0005737">
    <property type="term" value="C:cytoplasm"/>
    <property type="evidence" value="ECO:0007669"/>
    <property type="project" value="UniProtKB-SubCell"/>
</dbReference>
<evidence type="ECO:0000256" key="16">
    <source>
        <dbReference type="PIRSR" id="PIRSR000167-2"/>
    </source>
</evidence>
<dbReference type="InterPro" id="IPR034505">
    <property type="entry name" value="Coproporphyrinogen-III_oxidase"/>
</dbReference>
<dbReference type="InterPro" id="IPR058240">
    <property type="entry name" value="rSAM_sf"/>
</dbReference>
<evidence type="ECO:0000256" key="1">
    <source>
        <dbReference type="ARBA" id="ARBA00004496"/>
    </source>
</evidence>
<feature type="domain" description="Radical SAM core" evidence="17">
    <location>
        <begin position="44"/>
        <end position="278"/>
    </location>
</feature>
<dbReference type="GO" id="GO:0051989">
    <property type="term" value="F:coproporphyrinogen dehydrogenase activity"/>
    <property type="evidence" value="ECO:0007669"/>
    <property type="project" value="UniProtKB-EC"/>
</dbReference>
<feature type="binding site" evidence="16">
    <location>
        <position position="63"/>
    </location>
    <ligand>
        <name>[4Fe-4S] cluster</name>
        <dbReference type="ChEBI" id="CHEBI:49883"/>
        <note>4Fe-4S-S-AdoMet</note>
    </ligand>
</feature>
<evidence type="ECO:0000256" key="12">
    <source>
        <dbReference type="ARBA" id="ARBA00023244"/>
    </source>
</evidence>
<dbReference type="SMART" id="SM00729">
    <property type="entry name" value="Elp3"/>
    <property type="match status" value="1"/>
</dbReference>
<dbReference type="Gene3D" id="1.10.10.920">
    <property type="match status" value="1"/>
</dbReference>
<keyword evidence="9 14" id="KW-0560">Oxidoreductase</keyword>
<dbReference type="KEGG" id="puo:RZN69_16500"/>
<evidence type="ECO:0000256" key="14">
    <source>
        <dbReference type="PIRNR" id="PIRNR000167"/>
    </source>
</evidence>
<comment type="cofactor">
    <cofactor evidence="14 16">
        <name>[4Fe-4S] cluster</name>
        <dbReference type="ChEBI" id="CHEBI:49883"/>
    </cofactor>
    <text evidence="14 16">Binds 1 [4Fe-4S] cluster. The cluster is coordinated with 3 cysteines and an exchangeable S-adenosyl-L-methionine.</text>
</comment>
<evidence type="ECO:0000256" key="3">
    <source>
        <dbReference type="ARBA" id="ARBA00005493"/>
    </source>
</evidence>
<evidence type="ECO:0000256" key="6">
    <source>
        <dbReference type="ARBA" id="ARBA00022490"/>
    </source>
</evidence>
<dbReference type="EC" id="1.3.98.3" evidence="14"/>
<dbReference type="Pfam" id="PF06969">
    <property type="entry name" value="HemN_C"/>
    <property type="match status" value="1"/>
</dbReference>
<name>A0AAQ3L9M9_9BACT</name>
<dbReference type="InterPro" id="IPR004558">
    <property type="entry name" value="Coprogen_oxidase_HemN"/>
</dbReference>
<comment type="subunit">
    <text evidence="4">Monomer.</text>
</comment>
<protein>
    <recommendedName>
        <fullName evidence="14">Coproporphyrinogen-III oxidase</fullName>
        <ecNumber evidence="14">1.3.98.3</ecNumber>
    </recommendedName>
</protein>
<reference evidence="18 19" key="1">
    <citation type="submission" date="2023-10" db="EMBL/GenBank/DDBJ databases">
        <title>Rubellicoccus peritrichatus gen. nov., sp. nov., isolated from an algae of coral reef tank.</title>
        <authorList>
            <person name="Luo J."/>
        </authorList>
    </citation>
    <scope>NUCLEOTIDE SEQUENCE [LARGE SCALE GENOMIC DNA]</scope>
    <source>
        <strain evidence="18 19">CR14</strain>
    </source>
</reference>
<evidence type="ECO:0000256" key="8">
    <source>
        <dbReference type="ARBA" id="ARBA00022723"/>
    </source>
</evidence>
<dbReference type="InterPro" id="IPR013785">
    <property type="entry name" value="Aldolase_TIM"/>
</dbReference>
<keyword evidence="7 14" id="KW-0949">S-adenosyl-L-methionine</keyword>
<feature type="binding site" evidence="16">
    <location>
        <position position="66"/>
    </location>
    <ligand>
        <name>[4Fe-4S] cluster</name>
        <dbReference type="ChEBI" id="CHEBI:49883"/>
        <note>4Fe-4S-S-AdoMet</note>
    </ligand>
</feature>
<dbReference type="PANTHER" id="PTHR13932">
    <property type="entry name" value="COPROPORPHYRINIGEN III OXIDASE"/>
    <property type="match status" value="1"/>
</dbReference>
<feature type="binding site" evidence="15">
    <location>
        <position position="327"/>
    </location>
    <ligand>
        <name>S-adenosyl-L-methionine</name>
        <dbReference type="ChEBI" id="CHEBI:59789"/>
        <label>1</label>
    </ligand>
</feature>
<dbReference type="InterPro" id="IPR006638">
    <property type="entry name" value="Elp3/MiaA/NifB-like_rSAM"/>
</dbReference>
<keyword evidence="12 14" id="KW-0627">Porphyrin biosynthesis</keyword>
<feature type="binding site" evidence="15">
    <location>
        <position position="170"/>
    </location>
    <ligand>
        <name>S-adenosyl-L-methionine</name>
        <dbReference type="ChEBI" id="CHEBI:59789"/>
        <label>2</label>
    </ligand>
</feature>
<comment type="similarity">
    <text evidence="3 14">Belongs to the anaerobic coproporphyrinogen-III oxidase family.</text>
</comment>
<evidence type="ECO:0000256" key="15">
    <source>
        <dbReference type="PIRSR" id="PIRSR000167-1"/>
    </source>
</evidence>
<dbReference type="RefSeq" id="WP_317832370.1">
    <property type="nucleotide sequence ID" value="NZ_CP136920.1"/>
</dbReference>
<dbReference type="InterPro" id="IPR007197">
    <property type="entry name" value="rSAM"/>
</dbReference>
<feature type="binding site" evidence="15">
    <location>
        <begin position="65"/>
        <end position="67"/>
    </location>
    <ligand>
        <name>S-adenosyl-L-methionine</name>
        <dbReference type="ChEBI" id="CHEBI:59789"/>
        <label>2</label>
    </ligand>
</feature>
<dbReference type="SFLD" id="SFLDG01065">
    <property type="entry name" value="anaerobic_coproporphyrinogen-I"/>
    <property type="match status" value="1"/>
</dbReference>
<feature type="binding site" evidence="15">
    <location>
        <position position="207"/>
    </location>
    <ligand>
        <name>S-adenosyl-L-methionine</name>
        <dbReference type="ChEBI" id="CHEBI:59789"/>
        <label>2</label>
    </ligand>
</feature>
<evidence type="ECO:0000256" key="2">
    <source>
        <dbReference type="ARBA" id="ARBA00004785"/>
    </source>
</evidence>
<dbReference type="FunFam" id="1.10.10.920:FF:000001">
    <property type="entry name" value="Coproporphyrinogen-III oxidase"/>
    <property type="match status" value="1"/>
</dbReference>
<dbReference type="Pfam" id="PF04055">
    <property type="entry name" value="Radical_SAM"/>
    <property type="match status" value="1"/>
</dbReference>
<dbReference type="PIRSF" id="PIRSF000167">
    <property type="entry name" value="HemN"/>
    <property type="match status" value="1"/>
</dbReference>
<accession>A0AAQ3L9M9</accession>
<comment type="catalytic activity">
    <reaction evidence="13 14">
        <text>coproporphyrinogen III + 2 S-adenosyl-L-methionine = protoporphyrinogen IX + 2 5'-deoxyadenosine + 2 L-methionine + 2 CO2</text>
        <dbReference type="Rhea" id="RHEA:15425"/>
        <dbReference type="ChEBI" id="CHEBI:16526"/>
        <dbReference type="ChEBI" id="CHEBI:17319"/>
        <dbReference type="ChEBI" id="CHEBI:57307"/>
        <dbReference type="ChEBI" id="CHEBI:57309"/>
        <dbReference type="ChEBI" id="CHEBI:57844"/>
        <dbReference type="ChEBI" id="CHEBI:59789"/>
        <dbReference type="EC" id="1.3.98.3"/>
    </reaction>
</comment>
<evidence type="ECO:0000256" key="11">
    <source>
        <dbReference type="ARBA" id="ARBA00023014"/>
    </source>
</evidence>
<evidence type="ECO:0000313" key="19">
    <source>
        <dbReference type="Proteomes" id="UP001304300"/>
    </source>
</evidence>
<feature type="binding site" evidence="15">
    <location>
        <position position="182"/>
    </location>
    <ligand>
        <name>S-adenosyl-L-methionine</name>
        <dbReference type="ChEBI" id="CHEBI:59789"/>
        <label>2</label>
    </ligand>
</feature>
<comment type="pathway">
    <text evidence="2 14">Porphyrin-containing compound metabolism; protoporphyrin-IX biosynthesis; protoporphyrinogen-IX from coproporphyrinogen-III (AdoMet route): step 1/1.</text>
</comment>
<feature type="binding site" evidence="15">
    <location>
        <position position="143"/>
    </location>
    <ligand>
        <name>S-adenosyl-L-methionine</name>
        <dbReference type="ChEBI" id="CHEBI:59789"/>
        <label>1</label>
    </ligand>
</feature>
<keyword evidence="19" id="KW-1185">Reference proteome</keyword>
<feature type="binding site" evidence="16">
    <location>
        <position position="59"/>
    </location>
    <ligand>
        <name>[4Fe-4S] cluster</name>
        <dbReference type="ChEBI" id="CHEBI:49883"/>
        <note>4Fe-4S-S-AdoMet</note>
    </ligand>
</feature>